<dbReference type="AlphaFoldDB" id="A0A8K0W4D0"/>
<accession>A0A8K0W4D0</accession>
<dbReference type="OrthoDB" id="3913514at2759"/>
<gene>
    <name evidence="2" type="ORF">FB567DRAFT_32762</name>
</gene>
<evidence type="ECO:0000313" key="2">
    <source>
        <dbReference type="EMBL" id="KAH7095571.1"/>
    </source>
</evidence>
<evidence type="ECO:0000256" key="1">
    <source>
        <dbReference type="SAM" id="MobiDB-lite"/>
    </source>
</evidence>
<dbReference type="Proteomes" id="UP000813461">
    <property type="component" value="Unassembled WGS sequence"/>
</dbReference>
<reference evidence="2" key="1">
    <citation type="journal article" date="2021" name="Nat. Commun.">
        <title>Genetic determinants of endophytism in the Arabidopsis root mycobiome.</title>
        <authorList>
            <person name="Mesny F."/>
            <person name="Miyauchi S."/>
            <person name="Thiergart T."/>
            <person name="Pickel B."/>
            <person name="Atanasova L."/>
            <person name="Karlsson M."/>
            <person name="Huettel B."/>
            <person name="Barry K.W."/>
            <person name="Haridas S."/>
            <person name="Chen C."/>
            <person name="Bauer D."/>
            <person name="Andreopoulos W."/>
            <person name="Pangilinan J."/>
            <person name="LaButti K."/>
            <person name="Riley R."/>
            <person name="Lipzen A."/>
            <person name="Clum A."/>
            <person name="Drula E."/>
            <person name="Henrissat B."/>
            <person name="Kohler A."/>
            <person name="Grigoriev I.V."/>
            <person name="Martin F.M."/>
            <person name="Hacquard S."/>
        </authorList>
    </citation>
    <scope>NUCLEOTIDE SEQUENCE</scope>
    <source>
        <strain evidence="2">MPI-SDFR-AT-0120</strain>
    </source>
</reference>
<organism evidence="2 3">
    <name type="scientific">Paraphoma chrysanthemicola</name>
    <dbReference type="NCBI Taxonomy" id="798071"/>
    <lineage>
        <taxon>Eukaryota</taxon>
        <taxon>Fungi</taxon>
        <taxon>Dikarya</taxon>
        <taxon>Ascomycota</taxon>
        <taxon>Pezizomycotina</taxon>
        <taxon>Dothideomycetes</taxon>
        <taxon>Pleosporomycetidae</taxon>
        <taxon>Pleosporales</taxon>
        <taxon>Pleosporineae</taxon>
        <taxon>Phaeosphaeriaceae</taxon>
        <taxon>Paraphoma</taxon>
    </lineage>
</organism>
<feature type="region of interest" description="Disordered" evidence="1">
    <location>
        <begin position="1"/>
        <end position="31"/>
    </location>
</feature>
<comment type="caution">
    <text evidence="2">The sequence shown here is derived from an EMBL/GenBank/DDBJ whole genome shotgun (WGS) entry which is preliminary data.</text>
</comment>
<name>A0A8K0W4D0_9PLEO</name>
<proteinExistence type="predicted"/>
<sequence length="114" mass="12946">MASNELEDQPVVAGENEYAEDSSDDAIPATKSGVRLDPKAKLHTPTPKFNKNDIVHAALLIGNDRIKGTFQVYQSQYNRERAVFEYQLVDPYRGTIVKNGAWIRERDLRIEKRG</sequence>
<dbReference type="EMBL" id="JAGMVJ010000001">
    <property type="protein sequence ID" value="KAH7095571.1"/>
    <property type="molecule type" value="Genomic_DNA"/>
</dbReference>
<protein>
    <submittedName>
        <fullName evidence="2">Uncharacterized protein</fullName>
    </submittedName>
</protein>
<keyword evidence="3" id="KW-1185">Reference proteome</keyword>
<evidence type="ECO:0000313" key="3">
    <source>
        <dbReference type="Proteomes" id="UP000813461"/>
    </source>
</evidence>